<reference evidence="2" key="1">
    <citation type="submission" date="2024-03" db="EMBL/GenBank/DDBJ databases">
        <authorList>
            <consortium name="ELIXIR-Norway"/>
            <consortium name="Elixir Norway"/>
        </authorList>
    </citation>
    <scope>NUCLEOTIDE SEQUENCE</scope>
</reference>
<proteinExistence type="predicted"/>
<accession>A0ABP1BUB4</accession>
<sequence>MNRFTEMRCLQDYLQYLRLKKQYEELKEGALETLNKAKEDYVLQELHKCEQHIKATEERSKWGWSPLYLLLKQHPLPSGPQCPWVHTKEELQDIITELEKVSEPFLLENECPHIVRAFKLFCRSSFGRLHPLAHPHHGLTDHTILHYCREQGHSVRLAIAVQDVIDYGFLWFPKMQDNIEVDKCQQDLLGLLGFDLGLQNPAIEKIWAFMSKVAHRAISDIHNLGMTKELEDMWCSSIASADNKPRLELVLNEALLMREDIDVGWVFLGKAKFEDDSQMCERTAKCRLLLAEVMELQVQGLKVKLGRAKDIEQDSVEASVATKPFEDITTTGGGSSKELQDLGNKTKVFT</sequence>
<name>A0ABP1BUB4_9BRYO</name>
<evidence type="ECO:0000256" key="1">
    <source>
        <dbReference type="SAM" id="MobiDB-lite"/>
    </source>
</evidence>
<feature type="region of interest" description="Disordered" evidence="1">
    <location>
        <begin position="327"/>
        <end position="350"/>
    </location>
</feature>
<dbReference type="EMBL" id="OZ023708">
    <property type="protein sequence ID" value="CAK9879421.1"/>
    <property type="molecule type" value="Genomic_DNA"/>
</dbReference>
<keyword evidence="3" id="KW-1185">Reference proteome</keyword>
<evidence type="ECO:0000313" key="3">
    <source>
        <dbReference type="Proteomes" id="UP001497522"/>
    </source>
</evidence>
<organism evidence="2 3">
    <name type="scientific">Sphagnum jensenii</name>
    <dbReference type="NCBI Taxonomy" id="128206"/>
    <lineage>
        <taxon>Eukaryota</taxon>
        <taxon>Viridiplantae</taxon>
        <taxon>Streptophyta</taxon>
        <taxon>Embryophyta</taxon>
        <taxon>Bryophyta</taxon>
        <taxon>Sphagnophytina</taxon>
        <taxon>Sphagnopsida</taxon>
        <taxon>Sphagnales</taxon>
        <taxon>Sphagnaceae</taxon>
        <taxon>Sphagnum</taxon>
    </lineage>
</organism>
<dbReference type="Proteomes" id="UP001497522">
    <property type="component" value="Chromosome 7"/>
</dbReference>
<gene>
    <name evidence="2" type="ORF">CSSPJE1EN2_LOCUS20956</name>
</gene>
<protein>
    <submittedName>
        <fullName evidence="2">Uncharacterized protein</fullName>
    </submittedName>
</protein>
<evidence type="ECO:0000313" key="2">
    <source>
        <dbReference type="EMBL" id="CAK9879421.1"/>
    </source>
</evidence>